<sequence length="337" mass="37075">MANNNILRCPEIILIDNEDDNIESASSSTSVPSTSSPHFPATFPSISSKHGPQSIRLPRRLVRPEFRDVNRAALAAINPVLANIPVDYIRHTMRDIGFRMHEAAMSSKVVQPPSAGEVPSTMTVISPDPTVEPPSHMLAVYSDKNDSSNVSLFPAHALIVAIGCANVPPLPSNQPPPSSDVDMNADSYPQGDANMDTDAPEQVMAEDDPERLIVTIPVVPLCIPSVEMFQPLLTYLYTRRSDDLMDMIFPKARDDEEQSTSKRARLRPPPPSLLDLLNDARKVHALWSNACVLGAFDEVLFMAVEMAWEVWIEKIEDAIGAAGEEPSSNHQEGRYLF</sequence>
<evidence type="ECO:0000256" key="1">
    <source>
        <dbReference type="SAM" id="MobiDB-lite"/>
    </source>
</evidence>
<dbReference type="Proteomes" id="UP000054279">
    <property type="component" value="Unassembled WGS sequence"/>
</dbReference>
<proteinExistence type="predicted"/>
<reference evidence="2 3" key="1">
    <citation type="submission" date="2014-06" db="EMBL/GenBank/DDBJ databases">
        <title>Evolutionary Origins and Diversification of the Mycorrhizal Mutualists.</title>
        <authorList>
            <consortium name="DOE Joint Genome Institute"/>
            <consortium name="Mycorrhizal Genomics Consortium"/>
            <person name="Kohler A."/>
            <person name="Kuo A."/>
            <person name="Nagy L.G."/>
            <person name="Floudas D."/>
            <person name="Copeland A."/>
            <person name="Barry K.W."/>
            <person name="Cichocki N."/>
            <person name="Veneault-Fourrey C."/>
            <person name="LaButti K."/>
            <person name="Lindquist E.A."/>
            <person name="Lipzen A."/>
            <person name="Lundell T."/>
            <person name="Morin E."/>
            <person name="Murat C."/>
            <person name="Riley R."/>
            <person name="Ohm R."/>
            <person name="Sun H."/>
            <person name="Tunlid A."/>
            <person name="Henrissat B."/>
            <person name="Grigoriev I.V."/>
            <person name="Hibbett D.S."/>
            <person name="Martin F."/>
        </authorList>
    </citation>
    <scope>NUCLEOTIDE SEQUENCE [LARGE SCALE GENOMIC DNA]</scope>
    <source>
        <strain evidence="2 3">SS14</strain>
    </source>
</reference>
<dbReference type="AlphaFoldDB" id="A0A0C9VQB9"/>
<protein>
    <submittedName>
        <fullName evidence="2">Uncharacterized protein</fullName>
    </submittedName>
</protein>
<evidence type="ECO:0000313" key="2">
    <source>
        <dbReference type="EMBL" id="KIJ40395.1"/>
    </source>
</evidence>
<feature type="compositionally biased region" description="Low complexity" evidence="1">
    <location>
        <begin position="23"/>
        <end position="37"/>
    </location>
</feature>
<dbReference type="HOGENOM" id="CLU_059618_0_0_1"/>
<gene>
    <name evidence="2" type="ORF">M422DRAFT_68537</name>
</gene>
<feature type="region of interest" description="Disordered" evidence="1">
    <location>
        <begin position="23"/>
        <end position="55"/>
    </location>
</feature>
<evidence type="ECO:0000313" key="3">
    <source>
        <dbReference type="Proteomes" id="UP000054279"/>
    </source>
</evidence>
<accession>A0A0C9VQB9</accession>
<keyword evidence="3" id="KW-1185">Reference proteome</keyword>
<dbReference type="OrthoDB" id="2570975at2759"/>
<organism evidence="2 3">
    <name type="scientific">Sphaerobolus stellatus (strain SS14)</name>
    <dbReference type="NCBI Taxonomy" id="990650"/>
    <lineage>
        <taxon>Eukaryota</taxon>
        <taxon>Fungi</taxon>
        <taxon>Dikarya</taxon>
        <taxon>Basidiomycota</taxon>
        <taxon>Agaricomycotina</taxon>
        <taxon>Agaricomycetes</taxon>
        <taxon>Phallomycetidae</taxon>
        <taxon>Geastrales</taxon>
        <taxon>Sphaerobolaceae</taxon>
        <taxon>Sphaerobolus</taxon>
    </lineage>
</organism>
<feature type="region of interest" description="Disordered" evidence="1">
    <location>
        <begin position="170"/>
        <end position="192"/>
    </location>
</feature>
<dbReference type="EMBL" id="KN837144">
    <property type="protein sequence ID" value="KIJ40395.1"/>
    <property type="molecule type" value="Genomic_DNA"/>
</dbReference>
<name>A0A0C9VQB9_SPHS4</name>